<name>A0ABW4HPS3_9BACI</name>
<keyword evidence="6 8" id="KW-0472">Membrane</keyword>
<dbReference type="PANTHER" id="PTHR30561:SF1">
    <property type="entry name" value="MULTIDRUG TRANSPORTER EMRE"/>
    <property type="match status" value="1"/>
</dbReference>
<dbReference type="InterPro" id="IPR037185">
    <property type="entry name" value="EmrE-like"/>
</dbReference>
<dbReference type="Proteomes" id="UP001597221">
    <property type="component" value="Unassembled WGS sequence"/>
</dbReference>
<evidence type="ECO:0000256" key="2">
    <source>
        <dbReference type="ARBA" id="ARBA00022448"/>
    </source>
</evidence>
<gene>
    <name evidence="9" type="ORF">ACFSBH_05995</name>
</gene>
<dbReference type="Pfam" id="PF00893">
    <property type="entry name" value="Multi_Drug_Res"/>
    <property type="match status" value="1"/>
</dbReference>
<proteinExistence type="inferred from homology"/>
<feature type="transmembrane region" description="Helical" evidence="8">
    <location>
        <begin position="27"/>
        <end position="47"/>
    </location>
</feature>
<evidence type="ECO:0000256" key="6">
    <source>
        <dbReference type="ARBA" id="ARBA00023136"/>
    </source>
</evidence>
<dbReference type="RefSeq" id="WP_251513496.1">
    <property type="nucleotide sequence ID" value="NZ_JAMBON010000011.1"/>
</dbReference>
<evidence type="ECO:0000313" key="10">
    <source>
        <dbReference type="Proteomes" id="UP001597221"/>
    </source>
</evidence>
<feature type="transmembrane region" description="Helical" evidence="8">
    <location>
        <begin position="59"/>
        <end position="79"/>
    </location>
</feature>
<comment type="subcellular location">
    <subcellularLocation>
        <location evidence="1 7">Cell membrane</location>
        <topology evidence="1 7">Multi-pass membrane protein</topology>
    </subcellularLocation>
</comment>
<dbReference type="InterPro" id="IPR045324">
    <property type="entry name" value="Small_multidrug_res"/>
</dbReference>
<comment type="caution">
    <text evidence="9">The sequence shown here is derived from an EMBL/GenBank/DDBJ whole genome shotgun (WGS) entry which is preliminary data.</text>
</comment>
<keyword evidence="2" id="KW-0813">Transport</keyword>
<comment type="similarity">
    <text evidence="7">Belongs to the drug/metabolite transporter (DMT) superfamily. Small multidrug resistance (SMR) (TC 2.A.7.1) family.</text>
</comment>
<dbReference type="Gene3D" id="1.10.3730.20">
    <property type="match status" value="1"/>
</dbReference>
<evidence type="ECO:0000313" key="9">
    <source>
        <dbReference type="EMBL" id="MFD1607200.1"/>
    </source>
</evidence>
<evidence type="ECO:0000256" key="7">
    <source>
        <dbReference type="RuleBase" id="RU003942"/>
    </source>
</evidence>
<keyword evidence="3" id="KW-1003">Cell membrane</keyword>
<organism evidence="9 10">
    <name type="scientific">Oceanobacillus luteolus</name>
    <dbReference type="NCBI Taxonomy" id="1274358"/>
    <lineage>
        <taxon>Bacteria</taxon>
        <taxon>Bacillati</taxon>
        <taxon>Bacillota</taxon>
        <taxon>Bacilli</taxon>
        <taxon>Bacillales</taxon>
        <taxon>Bacillaceae</taxon>
        <taxon>Oceanobacillus</taxon>
    </lineage>
</organism>
<dbReference type="PANTHER" id="PTHR30561">
    <property type="entry name" value="SMR FAMILY PROTON-DEPENDENT DRUG EFFLUX TRANSPORTER SUGE"/>
    <property type="match status" value="1"/>
</dbReference>
<dbReference type="SUPFAM" id="SSF103481">
    <property type="entry name" value="Multidrug resistance efflux transporter EmrE"/>
    <property type="match status" value="1"/>
</dbReference>
<keyword evidence="10" id="KW-1185">Reference proteome</keyword>
<dbReference type="InterPro" id="IPR000390">
    <property type="entry name" value="Small_drug/metabolite_transptr"/>
</dbReference>
<keyword evidence="5 8" id="KW-1133">Transmembrane helix</keyword>
<sequence length="103" mass="11082">MNAYVLLIISILGEVFGSSLLKLTNGFKRIIPTLGVIIGYSIAFYSLSLTLTELPIGMVYAIWAGVGTALTSLVGVLVYKEIFNMKKLTGIFLIIAGVVLLNI</sequence>
<keyword evidence="4 7" id="KW-0812">Transmembrane</keyword>
<protein>
    <submittedName>
        <fullName evidence="9">DMT family transporter</fullName>
    </submittedName>
</protein>
<evidence type="ECO:0000256" key="3">
    <source>
        <dbReference type="ARBA" id="ARBA00022475"/>
    </source>
</evidence>
<evidence type="ECO:0000256" key="4">
    <source>
        <dbReference type="ARBA" id="ARBA00022692"/>
    </source>
</evidence>
<evidence type="ECO:0000256" key="1">
    <source>
        <dbReference type="ARBA" id="ARBA00004651"/>
    </source>
</evidence>
<accession>A0ABW4HPS3</accession>
<evidence type="ECO:0000256" key="8">
    <source>
        <dbReference type="SAM" id="Phobius"/>
    </source>
</evidence>
<reference evidence="10" key="1">
    <citation type="journal article" date="2019" name="Int. J. Syst. Evol. Microbiol.">
        <title>The Global Catalogue of Microorganisms (GCM) 10K type strain sequencing project: providing services to taxonomists for standard genome sequencing and annotation.</title>
        <authorList>
            <consortium name="The Broad Institute Genomics Platform"/>
            <consortium name="The Broad Institute Genome Sequencing Center for Infectious Disease"/>
            <person name="Wu L."/>
            <person name="Ma J."/>
        </authorList>
    </citation>
    <scope>NUCLEOTIDE SEQUENCE [LARGE SCALE GENOMIC DNA]</scope>
    <source>
        <strain evidence="10">CGMCC 1.12376</strain>
    </source>
</reference>
<evidence type="ECO:0000256" key="5">
    <source>
        <dbReference type="ARBA" id="ARBA00022989"/>
    </source>
</evidence>
<dbReference type="EMBL" id="JBHUDE010000028">
    <property type="protein sequence ID" value="MFD1607200.1"/>
    <property type="molecule type" value="Genomic_DNA"/>
</dbReference>